<evidence type="ECO:0000313" key="3">
    <source>
        <dbReference type="Proteomes" id="UP000182544"/>
    </source>
</evidence>
<proteinExistence type="predicted"/>
<protein>
    <submittedName>
        <fullName evidence="2">Uncharacterized protein</fullName>
    </submittedName>
</protein>
<evidence type="ECO:0000313" key="2">
    <source>
        <dbReference type="EMBL" id="SFZ91409.1"/>
    </source>
</evidence>
<keyword evidence="3" id="KW-1185">Reference proteome</keyword>
<keyword evidence="1" id="KW-1133">Transmembrane helix</keyword>
<dbReference type="OrthoDB" id="1453627at2"/>
<keyword evidence="1" id="KW-0472">Membrane</keyword>
<organism evidence="2 3">
    <name type="scientific">Flaviramulus basaltis</name>
    <dbReference type="NCBI Taxonomy" id="369401"/>
    <lineage>
        <taxon>Bacteria</taxon>
        <taxon>Pseudomonadati</taxon>
        <taxon>Bacteroidota</taxon>
        <taxon>Flavobacteriia</taxon>
        <taxon>Flavobacteriales</taxon>
        <taxon>Flavobacteriaceae</taxon>
        <taxon>Flaviramulus</taxon>
    </lineage>
</organism>
<name>A0A1K2IG72_9FLAO</name>
<gene>
    <name evidence="2" type="ORF">SAMN05428642_10249</name>
</gene>
<feature type="transmembrane region" description="Helical" evidence="1">
    <location>
        <begin position="79"/>
        <end position="98"/>
    </location>
</feature>
<sequence length="105" mass="12479">MERKSRRHSTGFGYIGFGNNQNVFNQYTTKAFSSLKEKLNKETHLHFQLDFLHKTLSKEEKNIIKNKIRKQEKQKTLKALVFSFILLIIVLFFIKLLISNIMARF</sequence>
<reference evidence="2 3" key="1">
    <citation type="submission" date="2016-10" db="EMBL/GenBank/DDBJ databases">
        <authorList>
            <person name="de Groot N.N."/>
        </authorList>
    </citation>
    <scope>NUCLEOTIDE SEQUENCE [LARGE SCALE GENOMIC DNA]</scope>
    <source>
        <strain evidence="2 3">DSM 18180</strain>
    </source>
</reference>
<dbReference type="Proteomes" id="UP000182544">
    <property type="component" value="Unassembled WGS sequence"/>
</dbReference>
<keyword evidence="1" id="KW-0812">Transmembrane</keyword>
<dbReference type="RefSeq" id="WP_072401063.1">
    <property type="nucleotide sequence ID" value="NZ_FPKV01000002.1"/>
</dbReference>
<dbReference type="STRING" id="369401.SAMN05428642_10249"/>
<evidence type="ECO:0000256" key="1">
    <source>
        <dbReference type="SAM" id="Phobius"/>
    </source>
</evidence>
<dbReference type="AlphaFoldDB" id="A0A1K2IG72"/>
<accession>A0A1K2IG72</accession>
<dbReference type="EMBL" id="FPKV01000002">
    <property type="protein sequence ID" value="SFZ91409.1"/>
    <property type="molecule type" value="Genomic_DNA"/>
</dbReference>